<feature type="region of interest" description="Disordered" evidence="1">
    <location>
        <begin position="339"/>
        <end position="363"/>
    </location>
</feature>
<dbReference type="VEuPathDB" id="FungiDB:A9K55_004066"/>
<dbReference type="PANTHER" id="PTHR31904">
    <property type="entry name" value="BYPASS OF STOP CODON PROTEIN 5-RELATED"/>
    <property type="match status" value="1"/>
</dbReference>
<dbReference type="InterPro" id="IPR022794">
    <property type="entry name" value="Bul1_C"/>
</dbReference>
<accession>A0A2H4SN41</accession>
<dbReference type="AlphaFoldDB" id="A0A2H4SN41"/>
<dbReference type="Proteomes" id="UP000323067">
    <property type="component" value="Chromosome v"/>
</dbReference>
<organism evidence="3 4">
    <name type="scientific">Cordyceps militaris</name>
    <name type="common">Caterpillar fungus</name>
    <name type="synonym">Clavaria militaris</name>
    <dbReference type="NCBI Taxonomy" id="73501"/>
    <lineage>
        <taxon>Eukaryota</taxon>
        <taxon>Fungi</taxon>
        <taxon>Dikarya</taxon>
        <taxon>Ascomycota</taxon>
        <taxon>Pezizomycotina</taxon>
        <taxon>Sordariomycetes</taxon>
        <taxon>Hypocreomycetidae</taxon>
        <taxon>Hypocreales</taxon>
        <taxon>Cordycipitaceae</taxon>
        <taxon>Cordyceps</taxon>
    </lineage>
</organism>
<evidence type="ECO:0000259" key="2">
    <source>
        <dbReference type="Pfam" id="PF04426"/>
    </source>
</evidence>
<dbReference type="EMBL" id="CP023325">
    <property type="protein sequence ID" value="ATY64527.1"/>
    <property type="molecule type" value="Genomic_DNA"/>
</dbReference>
<dbReference type="PANTHER" id="PTHR31904:SF1">
    <property type="entry name" value="BYPASS OF STOP CODON PROTEIN 5-RELATED"/>
    <property type="match status" value="1"/>
</dbReference>
<proteinExistence type="predicted"/>
<name>A0A2H4SN41_CORMI</name>
<sequence>MPDANDPRGRAAARSKAVAALKPTIDVIIDRHYNSKVYTSGSVVAGRAIIKTLRDIAFDHFDIVFTGIAATRLDFVQQYPSHSFRPFLKLRMPISEDHVPEDRIFKTGRTYTIPFHFVVPHQLPMGACKHQCEVGDVLDHHLRLPPTIGFWSADDQAPEMAQIEYAVKARAVKRENDGLAATKVMEGQHVVKVLPASPEDAPLDITFRDERYTMAKTKTIRKNLFSAKTGKLTAASTQPEAVMFSADGRDASLSAAHIRLEFVPDSADTAPPKINSVSAKMLSTTFFGAAPVNYMPNLGPRTAYHGNPCLNYVTTNPVFNHSVDKISWLQEKIDTGRRDSGYSSSHLSPDTDGVANSSGNSNKKAGSAIKHVASLDIPFTITNTNRKIFLPTFHSCLISRTYVLQLCLSVGPTNTTMTLSVPVQVGVETIHDDPQGGTLPSFESVMARDEEAAADSYLRPRIRRAASEDAPQTNTLLPGYSELSRRAAVPVAPVA</sequence>
<evidence type="ECO:0000313" key="3">
    <source>
        <dbReference type="EMBL" id="ATY64527.1"/>
    </source>
</evidence>
<feature type="domain" description="Bul1 C-terminal" evidence="2">
    <location>
        <begin position="378"/>
        <end position="425"/>
    </location>
</feature>
<gene>
    <name evidence="3" type="ORF">A9K55_004066</name>
</gene>
<dbReference type="VEuPathDB" id="FungiDB:CCM_04744"/>
<evidence type="ECO:0000256" key="1">
    <source>
        <dbReference type="SAM" id="MobiDB-lite"/>
    </source>
</evidence>
<dbReference type="InterPro" id="IPR039634">
    <property type="entry name" value="Bul1-like"/>
</dbReference>
<evidence type="ECO:0000313" key="4">
    <source>
        <dbReference type="Proteomes" id="UP000323067"/>
    </source>
</evidence>
<dbReference type="Pfam" id="PF04426">
    <property type="entry name" value="Bul1_C"/>
    <property type="match status" value="1"/>
</dbReference>
<dbReference type="OrthoDB" id="2283785at2759"/>
<dbReference type="PROSITE" id="PS50890">
    <property type="entry name" value="PUA"/>
    <property type="match status" value="1"/>
</dbReference>
<dbReference type="Gene3D" id="2.60.40.640">
    <property type="match status" value="1"/>
</dbReference>
<dbReference type="InterPro" id="IPR014752">
    <property type="entry name" value="Arrestin-like_C"/>
</dbReference>
<protein>
    <submittedName>
        <fullName evidence="3">Arrestin</fullName>
    </submittedName>
</protein>
<reference evidence="3 4" key="1">
    <citation type="journal article" date="2017" name="BMC Genomics">
        <title>Chromosome level assembly and secondary metabolite potential of the parasitic fungus Cordyceps militaris.</title>
        <authorList>
            <person name="Kramer G.J."/>
            <person name="Nodwell J.R."/>
        </authorList>
    </citation>
    <scope>NUCLEOTIDE SEQUENCE [LARGE SCALE GENOMIC DNA]</scope>
    <source>
        <strain evidence="3 4">ATCC 34164</strain>
    </source>
</reference>